<comment type="caution">
    <text evidence="1">The sequence shown here is derived from an EMBL/GenBank/DDBJ whole genome shotgun (WGS) entry which is preliminary data.</text>
</comment>
<dbReference type="Proteomes" id="UP001458880">
    <property type="component" value="Unassembled WGS sequence"/>
</dbReference>
<proteinExistence type="predicted"/>
<organism evidence="1 2">
    <name type="scientific">Popillia japonica</name>
    <name type="common">Japanese beetle</name>
    <dbReference type="NCBI Taxonomy" id="7064"/>
    <lineage>
        <taxon>Eukaryota</taxon>
        <taxon>Metazoa</taxon>
        <taxon>Ecdysozoa</taxon>
        <taxon>Arthropoda</taxon>
        <taxon>Hexapoda</taxon>
        <taxon>Insecta</taxon>
        <taxon>Pterygota</taxon>
        <taxon>Neoptera</taxon>
        <taxon>Endopterygota</taxon>
        <taxon>Coleoptera</taxon>
        <taxon>Polyphaga</taxon>
        <taxon>Scarabaeiformia</taxon>
        <taxon>Scarabaeidae</taxon>
        <taxon>Rutelinae</taxon>
        <taxon>Popillia</taxon>
    </lineage>
</organism>
<protein>
    <submittedName>
        <fullName evidence="1">Uncharacterized protein</fullName>
    </submittedName>
</protein>
<dbReference type="EMBL" id="JASPKY010000204">
    <property type="protein sequence ID" value="KAK9721028.1"/>
    <property type="molecule type" value="Genomic_DNA"/>
</dbReference>
<dbReference type="AlphaFoldDB" id="A0AAW1KMJ2"/>
<sequence length="106" mass="12447">MTLDINTLTAAMGEKIRVPGAERDFYYKLLNLFGPKSASAKQYCAFDTGDYEKEEERLMKLWNEILFDEEGEPFENDGMMNERMMNRNQTRIIPTKKIVRLVQVQM</sequence>
<accession>A0AAW1KMJ2</accession>
<name>A0AAW1KMJ2_POPJA</name>
<evidence type="ECO:0000313" key="1">
    <source>
        <dbReference type="EMBL" id="KAK9721028.1"/>
    </source>
</evidence>
<evidence type="ECO:0000313" key="2">
    <source>
        <dbReference type="Proteomes" id="UP001458880"/>
    </source>
</evidence>
<keyword evidence="2" id="KW-1185">Reference proteome</keyword>
<reference evidence="1 2" key="1">
    <citation type="journal article" date="2024" name="BMC Genomics">
        <title>De novo assembly and annotation of Popillia japonica's genome with initial clues to its potential as an invasive pest.</title>
        <authorList>
            <person name="Cucini C."/>
            <person name="Boschi S."/>
            <person name="Funari R."/>
            <person name="Cardaioli E."/>
            <person name="Iannotti N."/>
            <person name="Marturano G."/>
            <person name="Paoli F."/>
            <person name="Bruttini M."/>
            <person name="Carapelli A."/>
            <person name="Frati F."/>
            <person name="Nardi F."/>
        </authorList>
    </citation>
    <scope>NUCLEOTIDE SEQUENCE [LARGE SCALE GENOMIC DNA]</scope>
    <source>
        <strain evidence="1">DMR45628</strain>
    </source>
</reference>
<gene>
    <name evidence="1" type="ORF">QE152_g21741</name>
</gene>